<dbReference type="RefSeq" id="WP_185077381.1">
    <property type="nucleotide sequence ID" value="NZ_JACHMB010000001.1"/>
</dbReference>
<dbReference type="InterPro" id="IPR000674">
    <property type="entry name" value="Ald_Oxase/Xan_DH_a/b"/>
</dbReference>
<evidence type="ECO:0000259" key="3">
    <source>
        <dbReference type="SMART" id="SM01008"/>
    </source>
</evidence>
<dbReference type="Pfam" id="PF20256">
    <property type="entry name" value="MoCoBD_2"/>
    <property type="match status" value="1"/>
</dbReference>
<name>A0A7W9GII2_9ACTN</name>
<gene>
    <name evidence="4" type="ORF">HD596_011184</name>
</gene>
<dbReference type="EMBL" id="JACHMB010000001">
    <property type="protein sequence ID" value="MBB5784428.1"/>
    <property type="molecule type" value="Genomic_DNA"/>
</dbReference>
<reference evidence="4 5" key="1">
    <citation type="submission" date="2020-08" db="EMBL/GenBank/DDBJ databases">
        <title>Sequencing the genomes of 1000 actinobacteria strains.</title>
        <authorList>
            <person name="Klenk H.-P."/>
        </authorList>
    </citation>
    <scope>NUCLEOTIDE SEQUENCE [LARGE SCALE GENOMIC DNA]</scope>
    <source>
        <strain evidence="4 5">DSM 45507</strain>
    </source>
</reference>
<dbReference type="InterPro" id="IPR046867">
    <property type="entry name" value="AldOxase/xan_DH_MoCoBD2"/>
</dbReference>
<dbReference type="InterPro" id="IPR016208">
    <property type="entry name" value="Ald_Oxase/xanthine_DH-like"/>
</dbReference>
<comment type="caution">
    <text evidence="4">The sequence shown here is derived from an EMBL/GenBank/DDBJ whole genome shotgun (WGS) entry which is preliminary data.</text>
</comment>
<keyword evidence="2 4" id="KW-0560">Oxidoreductase</keyword>
<evidence type="ECO:0000313" key="4">
    <source>
        <dbReference type="EMBL" id="MBB5784428.1"/>
    </source>
</evidence>
<accession>A0A7W9GII2</accession>
<dbReference type="AlphaFoldDB" id="A0A7W9GII2"/>
<dbReference type="EC" id="1.17.1.4" evidence="4"/>
<dbReference type="Pfam" id="PF01315">
    <property type="entry name" value="Ald_Xan_dh_C"/>
    <property type="match status" value="1"/>
</dbReference>
<dbReference type="SMART" id="SM01008">
    <property type="entry name" value="Ald_Xan_dh_C"/>
    <property type="match status" value="1"/>
</dbReference>
<dbReference type="Gene3D" id="3.90.1170.50">
    <property type="entry name" value="Aldehyde oxidase/xanthine dehydrogenase, a/b hammerhead"/>
    <property type="match status" value="1"/>
</dbReference>
<protein>
    <submittedName>
        <fullName evidence="4">Xanthine dehydrogenase YagR molybdenum-binding subunit</fullName>
        <ecNumber evidence="4">1.17.1.4</ecNumber>
    </submittedName>
</protein>
<proteinExistence type="predicted"/>
<dbReference type="SUPFAM" id="SSF56003">
    <property type="entry name" value="Molybdenum cofactor-binding domain"/>
    <property type="match status" value="1"/>
</dbReference>
<evidence type="ECO:0000256" key="2">
    <source>
        <dbReference type="ARBA" id="ARBA00023002"/>
    </source>
</evidence>
<dbReference type="Proteomes" id="UP000579153">
    <property type="component" value="Unassembled WGS sequence"/>
</dbReference>
<sequence length="734" mass="77647">MTTVEQARLVGEGVDRVDGPLKVTGAARYPNDFGFPELAHAALVRSTVAAGRISRLDTRAAQDSPGVLAVITHRNAPTLGRAPDTFLSAPPPPLQDDRILHYGQYVAVVVAGTAEEATAAARRVEAEYESTEPVLDLHDPRAEVLTDPFETDSSRGDAEAALASAEVTFEATYTTAANTNNPLGLFTTVAAWDGDALTVHDSTQWPGGLRAALARVFGVPESGVRVLVPFVGGGFGAGLRVWPHVILAALAARTVDRPVKLVLTRPEMFTGIGHRTATEQRVRIGATRDGRLVALGHESTSTLQMEGDNFEPCASGTAYAYACPNVATRDRQVRLNVTWCNSMRAPGEAQGNFALESAMDELSYELGIDPLELRLRNYAEIHPQLGLPWSSKALRECYEVGAERFGWSRRPPEPGSMREGDWLIGYGLAGVSFFWFQKPCQATATLRADGTALVRSAVTDIGTGTYTVMTQLSAELLGLDLPRVTFELGDTELPPGVVAGGSGLTAGLGSAIHAACRNLVQAFLDTVRDDPTSPLAGCAAGEVSVGRGRIHRTGSPEYGESYTDILAAHGLPELSARGASAPNDPQELGLAPAGAFGARFVEVRVDPELGLLRVARVVSVIDAGRILNEKTATSQIIGGTVGGIGMAMFEDTITDPGSGRIANATFGDYLIPVNADVPDMQVVFVGRPDRFNPIGVKGVGEIGLVGMGAAIANAVHHATGRRIRSLPITIDRLL</sequence>
<feature type="domain" description="Aldehyde oxidase/xanthine dehydrogenase a/b hammerhead" evidence="3">
    <location>
        <begin position="24"/>
        <end position="132"/>
    </location>
</feature>
<dbReference type="Gene3D" id="3.30.365.10">
    <property type="entry name" value="Aldehyde oxidase/xanthine dehydrogenase, molybdopterin binding domain"/>
    <property type="match status" value="4"/>
</dbReference>
<keyword evidence="1" id="KW-0500">Molybdenum</keyword>
<dbReference type="InterPro" id="IPR037165">
    <property type="entry name" value="AldOxase/xan_DH_Mopterin-bd_sf"/>
</dbReference>
<keyword evidence="5" id="KW-1185">Reference proteome</keyword>
<dbReference type="GO" id="GO:0004854">
    <property type="term" value="F:xanthine dehydrogenase activity"/>
    <property type="evidence" value="ECO:0007669"/>
    <property type="project" value="UniProtKB-EC"/>
</dbReference>
<dbReference type="PANTHER" id="PTHR11908">
    <property type="entry name" value="XANTHINE DEHYDROGENASE"/>
    <property type="match status" value="1"/>
</dbReference>
<dbReference type="SUPFAM" id="SSF54665">
    <property type="entry name" value="CO dehydrogenase molybdoprotein N-domain-like"/>
    <property type="match status" value="1"/>
</dbReference>
<evidence type="ECO:0000313" key="5">
    <source>
        <dbReference type="Proteomes" id="UP000579153"/>
    </source>
</evidence>
<dbReference type="GO" id="GO:0005506">
    <property type="term" value="F:iron ion binding"/>
    <property type="evidence" value="ECO:0007669"/>
    <property type="project" value="InterPro"/>
</dbReference>
<dbReference type="PANTHER" id="PTHR11908:SF132">
    <property type="entry name" value="ALDEHYDE OXIDASE 1-RELATED"/>
    <property type="match status" value="1"/>
</dbReference>
<dbReference type="InterPro" id="IPR036856">
    <property type="entry name" value="Ald_Oxase/Xan_DH_a/b_sf"/>
</dbReference>
<evidence type="ECO:0000256" key="1">
    <source>
        <dbReference type="ARBA" id="ARBA00022505"/>
    </source>
</evidence>
<organism evidence="4 5">
    <name type="scientific">Nonomuraea jabiensis</name>
    <dbReference type="NCBI Taxonomy" id="882448"/>
    <lineage>
        <taxon>Bacteria</taxon>
        <taxon>Bacillati</taxon>
        <taxon>Actinomycetota</taxon>
        <taxon>Actinomycetes</taxon>
        <taxon>Streptosporangiales</taxon>
        <taxon>Streptosporangiaceae</taxon>
        <taxon>Nonomuraea</taxon>
    </lineage>
</organism>
<dbReference type="Pfam" id="PF02738">
    <property type="entry name" value="MoCoBD_1"/>
    <property type="match status" value="1"/>
</dbReference>
<dbReference type="InterPro" id="IPR008274">
    <property type="entry name" value="AldOxase/xan_DH_MoCoBD1"/>
</dbReference>